<dbReference type="EMBL" id="BAAAMR010000028">
    <property type="protein sequence ID" value="GAA2139312.1"/>
    <property type="molecule type" value="Genomic_DNA"/>
</dbReference>
<reference evidence="2" key="1">
    <citation type="journal article" date="2019" name="Int. J. Syst. Evol. Microbiol.">
        <title>The Global Catalogue of Microorganisms (GCM) 10K type strain sequencing project: providing services to taxonomists for standard genome sequencing and annotation.</title>
        <authorList>
            <consortium name="The Broad Institute Genomics Platform"/>
            <consortium name="The Broad Institute Genome Sequencing Center for Infectious Disease"/>
            <person name="Wu L."/>
            <person name="Ma J."/>
        </authorList>
    </citation>
    <scope>NUCLEOTIDE SEQUENCE [LARGE SCALE GENOMIC DNA]</scope>
    <source>
        <strain evidence="2">JCM 13850</strain>
    </source>
</reference>
<evidence type="ECO:0000313" key="1">
    <source>
        <dbReference type="EMBL" id="GAA2139312.1"/>
    </source>
</evidence>
<comment type="caution">
    <text evidence="1">The sequence shown here is derived from an EMBL/GenBank/DDBJ whole genome shotgun (WGS) entry which is preliminary data.</text>
</comment>
<dbReference type="Proteomes" id="UP001501020">
    <property type="component" value="Unassembled WGS sequence"/>
</dbReference>
<dbReference type="InterPro" id="IPR045730">
    <property type="entry name" value="DUF6084"/>
</dbReference>
<gene>
    <name evidence="1" type="ORF">GCM10009727_35700</name>
</gene>
<organism evidence="1 2">
    <name type="scientific">Actinomadura napierensis</name>
    <dbReference type="NCBI Taxonomy" id="267854"/>
    <lineage>
        <taxon>Bacteria</taxon>
        <taxon>Bacillati</taxon>
        <taxon>Actinomycetota</taxon>
        <taxon>Actinomycetes</taxon>
        <taxon>Streptosporangiales</taxon>
        <taxon>Thermomonosporaceae</taxon>
        <taxon>Actinomadura</taxon>
    </lineage>
</organism>
<name>A0ABP5L3F6_9ACTN</name>
<proteinExistence type="predicted"/>
<protein>
    <recommendedName>
        <fullName evidence="3">Nucleotidyl transferase AbiEii/AbiGii toxin family protein</fullName>
    </recommendedName>
</protein>
<keyword evidence="2" id="KW-1185">Reference proteome</keyword>
<accession>A0ABP5L3F6</accession>
<dbReference type="Pfam" id="PF19562">
    <property type="entry name" value="DUF6084"/>
    <property type="match status" value="1"/>
</dbReference>
<evidence type="ECO:0000313" key="2">
    <source>
        <dbReference type="Proteomes" id="UP001501020"/>
    </source>
</evidence>
<sequence>MRRGARVNARDARPNAVPELALELLGIEPEPFAAAPTLNLRIGLRRPDGGPVQCVLLTTTVTIATGRRRHDEAERARLIRVIGPSALPDDPAGGLTWARIGVTVPTFRGGTEVTVALPCGHDMQAAADQYLRALNGGAVPLDLAFDGTVFYPGEDGVLRTAQIPCRHRATGELPVARWRSLVDRYYGAVRWLRLDEDRFDRLAAYRARRAHTSFDDTVDELLRTAESLHGPTDEPETAARLDDVARLESLNDTGPALRDVALSAEMAMRPEESGPWTP</sequence>
<evidence type="ECO:0008006" key="3">
    <source>
        <dbReference type="Google" id="ProtNLM"/>
    </source>
</evidence>